<organism evidence="1 2">
    <name type="scientific">Streptomyces paludis</name>
    <dbReference type="NCBI Taxonomy" id="2282738"/>
    <lineage>
        <taxon>Bacteria</taxon>
        <taxon>Bacillati</taxon>
        <taxon>Actinomycetota</taxon>
        <taxon>Actinomycetes</taxon>
        <taxon>Kitasatosporales</taxon>
        <taxon>Streptomycetaceae</taxon>
        <taxon>Streptomyces</taxon>
    </lineage>
</organism>
<evidence type="ECO:0000313" key="1">
    <source>
        <dbReference type="EMBL" id="AXG81164.1"/>
    </source>
</evidence>
<evidence type="ECO:0008006" key="3">
    <source>
        <dbReference type="Google" id="ProtNLM"/>
    </source>
</evidence>
<keyword evidence="2" id="KW-1185">Reference proteome</keyword>
<accession>A0A345HWU0</accession>
<dbReference type="KEGG" id="spad:DVK44_29630"/>
<reference evidence="2" key="1">
    <citation type="submission" date="2018-07" db="EMBL/GenBank/DDBJ databases">
        <authorList>
            <person name="Zhao J."/>
        </authorList>
    </citation>
    <scope>NUCLEOTIDE SEQUENCE [LARGE SCALE GENOMIC DNA]</scope>
    <source>
        <strain evidence="2">GSSD-12</strain>
    </source>
</reference>
<dbReference type="Proteomes" id="UP000253868">
    <property type="component" value="Chromosome"/>
</dbReference>
<sequence>MLRRRRMEADIRIARWLASSITEPDFAYEDWQRGRPAVLRVGVRFDAVKMHPNLVHAALGVTGVTDVVDAMPVMIGGPVVAHPGPWYHALVPVGTCARWGEPYGTMLGVGGWLKVPHPSNRGTSDVHWASPVVAPGQLCDPGDVAALLRAGAGKLGDNA</sequence>
<gene>
    <name evidence="1" type="ORF">DVK44_29630</name>
</gene>
<protein>
    <recommendedName>
        <fullName evidence="3">DNA primase/polymerase bifunctional N-terminal domain-containing protein</fullName>
    </recommendedName>
</protein>
<name>A0A345HWU0_9ACTN</name>
<dbReference type="AlphaFoldDB" id="A0A345HWU0"/>
<proteinExistence type="predicted"/>
<dbReference type="EMBL" id="CP031194">
    <property type="protein sequence ID" value="AXG81164.1"/>
    <property type="molecule type" value="Genomic_DNA"/>
</dbReference>
<dbReference type="OrthoDB" id="4232363at2"/>
<evidence type="ECO:0000313" key="2">
    <source>
        <dbReference type="Proteomes" id="UP000253868"/>
    </source>
</evidence>